<reference evidence="1 2" key="1">
    <citation type="journal article" date="2014" name="Genome Biol. Evol.">
        <title>Comparative genomics and transcriptomics analyses reveal divergent lifestyle features of nematode endoparasitic fungus Hirsutella minnesotensis.</title>
        <authorList>
            <person name="Lai Y."/>
            <person name="Liu K."/>
            <person name="Zhang X."/>
            <person name="Zhang X."/>
            <person name="Li K."/>
            <person name="Wang N."/>
            <person name="Shu C."/>
            <person name="Wu Y."/>
            <person name="Wang C."/>
            <person name="Bushley K.E."/>
            <person name="Xiang M."/>
            <person name="Liu X."/>
        </authorList>
    </citation>
    <scope>NUCLEOTIDE SEQUENCE [LARGE SCALE GENOMIC DNA]</scope>
    <source>
        <strain evidence="1 2">3608</strain>
    </source>
</reference>
<dbReference type="OrthoDB" id="5091851at2759"/>
<organism evidence="1 2">
    <name type="scientific">Hirsutella minnesotensis 3608</name>
    <dbReference type="NCBI Taxonomy" id="1043627"/>
    <lineage>
        <taxon>Eukaryota</taxon>
        <taxon>Fungi</taxon>
        <taxon>Dikarya</taxon>
        <taxon>Ascomycota</taxon>
        <taxon>Pezizomycotina</taxon>
        <taxon>Sordariomycetes</taxon>
        <taxon>Hypocreomycetidae</taxon>
        <taxon>Hypocreales</taxon>
        <taxon>Ophiocordycipitaceae</taxon>
        <taxon>Hirsutella</taxon>
    </lineage>
</organism>
<sequence length="162" mass="18309">MHAHSTEFGFGKEERRIRCAPDFLNLAVKAMMYGSKRDNFEELLAHRGDEDFMSLEEEQRQLSDAIDELAAEDDLSAPELDALQEDSDVEMSVEISDGSEEDCHVSMAEDMDKYRKFGPFGKLHNIGIAMRASSQLLEVFYEAQRQTAPDEPALAWDHSACT</sequence>
<gene>
    <name evidence="1" type="ORF">HIM_11723</name>
</gene>
<evidence type="ECO:0000313" key="1">
    <source>
        <dbReference type="EMBL" id="KJZ68890.1"/>
    </source>
</evidence>
<accession>A0A0F7ZIU1</accession>
<dbReference type="Proteomes" id="UP000054481">
    <property type="component" value="Unassembled WGS sequence"/>
</dbReference>
<proteinExistence type="predicted"/>
<evidence type="ECO:0000313" key="2">
    <source>
        <dbReference type="Proteomes" id="UP000054481"/>
    </source>
</evidence>
<name>A0A0F7ZIU1_9HYPO</name>
<keyword evidence="2" id="KW-1185">Reference proteome</keyword>
<dbReference type="EMBL" id="KQ030795">
    <property type="protein sequence ID" value="KJZ68890.1"/>
    <property type="molecule type" value="Genomic_DNA"/>
</dbReference>
<protein>
    <submittedName>
        <fullName evidence="1">Uncharacterized protein</fullName>
    </submittedName>
</protein>
<dbReference type="AlphaFoldDB" id="A0A0F7ZIU1"/>